<dbReference type="Gene3D" id="3.40.50.80">
    <property type="entry name" value="Nucleotide-binding domain of ferredoxin-NADP reductase (FNR) module"/>
    <property type="match status" value="1"/>
</dbReference>
<proteinExistence type="predicted"/>
<keyword evidence="2" id="KW-0408">Iron</keyword>
<keyword evidence="2" id="KW-0001">2Fe-2S</keyword>
<gene>
    <name evidence="6" type="ORF">BKK80_25615</name>
</gene>
<dbReference type="RefSeq" id="WP_071020871.1">
    <property type="nucleotide sequence ID" value="NZ_CP017755.1"/>
</dbReference>
<dbReference type="EMBL" id="CP017755">
    <property type="protein sequence ID" value="AOZ09195.1"/>
    <property type="molecule type" value="Genomic_DNA"/>
</dbReference>
<comment type="cofactor">
    <cofactor evidence="3">
        <name>[2Fe-2S] cluster</name>
        <dbReference type="ChEBI" id="CHEBI:190135"/>
    </cofactor>
</comment>
<dbReference type="SUPFAM" id="SSF63380">
    <property type="entry name" value="Riboflavin synthase domain-like"/>
    <property type="match status" value="1"/>
</dbReference>
<reference evidence="6 7" key="1">
    <citation type="submission" date="2016-10" db="EMBL/GenBank/DDBJ databases">
        <title>Complete genome sequences of three Cupriavidus strains isolated from various Malaysian environments.</title>
        <authorList>
            <person name="Abdullah A.A.-A."/>
            <person name="Shafie N.A.H."/>
            <person name="Lau N.S."/>
        </authorList>
    </citation>
    <scope>NUCLEOTIDE SEQUENCE [LARGE SCALE GENOMIC DNA]</scope>
    <source>
        <strain evidence="6 7">USMAA1020</strain>
    </source>
</reference>
<evidence type="ECO:0008006" key="8">
    <source>
        <dbReference type="Google" id="ProtNLM"/>
    </source>
</evidence>
<dbReference type="PANTHER" id="PTHR47354">
    <property type="entry name" value="NADH OXIDOREDUCTASE HCR"/>
    <property type="match status" value="1"/>
</dbReference>
<evidence type="ECO:0000259" key="4">
    <source>
        <dbReference type="PROSITE" id="PS51085"/>
    </source>
</evidence>
<sequence>MSYAVTLEPGGAMFFAEAGEMLLDAALRQGVALAHSCRQGICGACRVQLISGQIDRSAEEPVAMDGAESGEVLCCRASARSDLVLSSTLPTGRQPLPVRKLLGRVAGIRRTGAADVLILSIKLPREAELDFRPGQYVDLTTREGVRRSYSIAQASGRGDCLEFHIRHCPGGRFTDGLFNERESRPGTGHIVQVEGPYGSMWLREADAPVILLASGTGFAPIKAMVEEAMRLGIHRPMRLYWGGRRPADLYMDALCRHWAAAWDGFSYIPVVSDACDADAWQGRTGWVHRAVMEDIADLAAYHVYACGAPIVVESARQDFSRICGLPRGSFFADAFVTAKDLSSGVCAAA</sequence>
<evidence type="ECO:0000256" key="2">
    <source>
        <dbReference type="ARBA" id="ARBA00022714"/>
    </source>
</evidence>
<dbReference type="PANTHER" id="PTHR47354:SF5">
    <property type="entry name" value="PROTEIN RFBI"/>
    <property type="match status" value="1"/>
</dbReference>
<dbReference type="InterPro" id="IPR001433">
    <property type="entry name" value="OxRdtase_FAD/NAD-bd"/>
</dbReference>
<dbReference type="Gene3D" id="3.10.20.30">
    <property type="match status" value="1"/>
</dbReference>
<dbReference type="PROSITE" id="PS00197">
    <property type="entry name" value="2FE2S_FER_1"/>
    <property type="match status" value="1"/>
</dbReference>
<dbReference type="PRINTS" id="PR00410">
    <property type="entry name" value="PHEHYDRXLASE"/>
</dbReference>
<comment type="cofactor">
    <cofactor evidence="1">
        <name>FAD</name>
        <dbReference type="ChEBI" id="CHEBI:57692"/>
    </cofactor>
</comment>
<dbReference type="InterPro" id="IPR008333">
    <property type="entry name" value="Cbr1-like_FAD-bd_dom"/>
</dbReference>
<dbReference type="InterPro" id="IPR036010">
    <property type="entry name" value="2Fe-2S_ferredoxin-like_sf"/>
</dbReference>
<dbReference type="SUPFAM" id="SSF54292">
    <property type="entry name" value="2Fe-2S ferredoxin-like"/>
    <property type="match status" value="1"/>
</dbReference>
<dbReference type="Pfam" id="PF00111">
    <property type="entry name" value="Fer2"/>
    <property type="match status" value="1"/>
</dbReference>
<keyword evidence="2" id="KW-0479">Metal-binding</keyword>
<accession>A0A1D9IB38</accession>
<dbReference type="Pfam" id="PF00970">
    <property type="entry name" value="FAD_binding_6"/>
    <property type="match status" value="1"/>
</dbReference>
<dbReference type="InterPro" id="IPR001041">
    <property type="entry name" value="2Fe-2S_ferredoxin-type"/>
</dbReference>
<evidence type="ECO:0000313" key="6">
    <source>
        <dbReference type="EMBL" id="AOZ09195.1"/>
    </source>
</evidence>
<evidence type="ECO:0000259" key="5">
    <source>
        <dbReference type="PROSITE" id="PS51384"/>
    </source>
</evidence>
<feature type="domain" description="2Fe-2S ferredoxin-type" evidence="4">
    <location>
        <begin position="3"/>
        <end position="91"/>
    </location>
</feature>
<dbReference type="CDD" id="cd00207">
    <property type="entry name" value="fer2"/>
    <property type="match status" value="1"/>
</dbReference>
<dbReference type="CDD" id="cd06189">
    <property type="entry name" value="flavin_oxioreductase"/>
    <property type="match status" value="1"/>
</dbReference>
<dbReference type="InterPro" id="IPR006058">
    <property type="entry name" value="2Fe2S_fd_BS"/>
</dbReference>
<dbReference type="InterPro" id="IPR017927">
    <property type="entry name" value="FAD-bd_FR_type"/>
</dbReference>
<dbReference type="InterPro" id="IPR050415">
    <property type="entry name" value="MRET"/>
</dbReference>
<keyword evidence="2" id="KW-0411">Iron-sulfur</keyword>
<dbReference type="Proteomes" id="UP000177515">
    <property type="component" value="Chromosome 2"/>
</dbReference>
<evidence type="ECO:0000256" key="3">
    <source>
        <dbReference type="ARBA" id="ARBA00034078"/>
    </source>
</evidence>
<dbReference type="PROSITE" id="PS51085">
    <property type="entry name" value="2FE2S_FER_2"/>
    <property type="match status" value="1"/>
</dbReference>
<dbReference type="PROSITE" id="PS51384">
    <property type="entry name" value="FAD_FR"/>
    <property type="match status" value="1"/>
</dbReference>
<dbReference type="InterPro" id="IPR012675">
    <property type="entry name" value="Beta-grasp_dom_sf"/>
</dbReference>
<dbReference type="Pfam" id="PF00175">
    <property type="entry name" value="NAD_binding_1"/>
    <property type="match status" value="1"/>
</dbReference>
<dbReference type="InterPro" id="IPR017938">
    <property type="entry name" value="Riboflavin_synthase-like_b-brl"/>
</dbReference>
<dbReference type="InterPro" id="IPR039261">
    <property type="entry name" value="FNR_nucleotide-bd"/>
</dbReference>
<protein>
    <recommendedName>
        <fullName evidence="8">CDP-6-deoxy-delta-3,4-glucoseen reductase</fullName>
    </recommendedName>
</protein>
<organism evidence="6 7">
    <name type="scientific">Cupriavidus malaysiensis</name>
    <dbReference type="NCBI Taxonomy" id="367825"/>
    <lineage>
        <taxon>Bacteria</taxon>
        <taxon>Pseudomonadati</taxon>
        <taxon>Pseudomonadota</taxon>
        <taxon>Betaproteobacteria</taxon>
        <taxon>Burkholderiales</taxon>
        <taxon>Burkholderiaceae</taxon>
        <taxon>Cupriavidus</taxon>
    </lineage>
</organism>
<dbReference type="PRINTS" id="PR00371">
    <property type="entry name" value="FPNCR"/>
</dbReference>
<dbReference type="Gene3D" id="2.40.30.10">
    <property type="entry name" value="Translation factors"/>
    <property type="match status" value="1"/>
</dbReference>
<keyword evidence="7" id="KW-1185">Reference proteome</keyword>
<name>A0A1D9IB38_9BURK</name>
<evidence type="ECO:0000313" key="7">
    <source>
        <dbReference type="Proteomes" id="UP000177515"/>
    </source>
</evidence>
<evidence type="ECO:0000256" key="1">
    <source>
        <dbReference type="ARBA" id="ARBA00001974"/>
    </source>
</evidence>
<dbReference type="SUPFAM" id="SSF52343">
    <property type="entry name" value="Ferredoxin reductase-like, C-terminal NADP-linked domain"/>
    <property type="match status" value="1"/>
</dbReference>
<dbReference type="InterPro" id="IPR001709">
    <property type="entry name" value="Flavoprot_Pyr_Nucl_cyt_Rdtase"/>
</dbReference>
<feature type="domain" description="FAD-binding FR-type" evidence="5">
    <location>
        <begin position="98"/>
        <end position="203"/>
    </location>
</feature>